<protein>
    <recommendedName>
        <fullName evidence="3">DUF3619 family protein</fullName>
    </recommendedName>
</protein>
<dbReference type="EMBL" id="CP146606">
    <property type="protein sequence ID" value="WYK18981.1"/>
    <property type="molecule type" value="Genomic_DNA"/>
</dbReference>
<proteinExistence type="predicted"/>
<dbReference type="RefSeq" id="WP_317055663.1">
    <property type="nucleotide sequence ID" value="NZ_CP146606.1"/>
</dbReference>
<accession>A0ABZ2TGY9</accession>
<gene>
    <name evidence="1" type="ORF">RZS32_003595</name>
</gene>
<sequence length="129" mass="13470">MTHDKDTKRNPEGSFLETHFEAARQTAPAPGKDLVQRILADANEVQSGLSVSPEVSVRSAPRGIVALLQTLGGWPAAASLSSAAAVGLWIGIAPPDALTLVAQDLLPTQVADGDDATASDGFDFFEEML</sequence>
<organism evidence="1 2">
    <name type="scientific">Roseovarius rhodophyticola</name>
    <dbReference type="NCBI Taxonomy" id="3080827"/>
    <lineage>
        <taxon>Bacteria</taxon>
        <taxon>Pseudomonadati</taxon>
        <taxon>Pseudomonadota</taxon>
        <taxon>Alphaproteobacteria</taxon>
        <taxon>Rhodobacterales</taxon>
        <taxon>Roseobacteraceae</taxon>
        <taxon>Roseovarius</taxon>
    </lineage>
</organism>
<keyword evidence="2" id="KW-1185">Reference proteome</keyword>
<evidence type="ECO:0000313" key="2">
    <source>
        <dbReference type="Proteomes" id="UP001281305"/>
    </source>
</evidence>
<evidence type="ECO:0000313" key="1">
    <source>
        <dbReference type="EMBL" id="WYK18981.1"/>
    </source>
</evidence>
<reference evidence="1 2" key="1">
    <citation type="submission" date="2024-02" db="EMBL/GenBank/DDBJ databases">
        <title>Roseovarius strain W115 nov., isolated from a marine algae.</title>
        <authorList>
            <person name="Lee M.W."/>
            <person name="Lee J.K."/>
            <person name="Kim J.M."/>
            <person name="Choi D.G."/>
            <person name="Baek J.H."/>
            <person name="Bayburt H."/>
            <person name="Jung J.J."/>
            <person name="Han D.M."/>
            <person name="Jeon C.O."/>
        </authorList>
    </citation>
    <scope>NUCLEOTIDE SEQUENCE [LARGE SCALE GENOMIC DNA]</scope>
    <source>
        <strain evidence="1 2">W115</strain>
    </source>
</reference>
<evidence type="ECO:0008006" key="3">
    <source>
        <dbReference type="Google" id="ProtNLM"/>
    </source>
</evidence>
<dbReference type="Proteomes" id="UP001281305">
    <property type="component" value="Chromosome"/>
</dbReference>
<name>A0ABZ2TGY9_9RHOB</name>